<evidence type="ECO:0000256" key="3">
    <source>
        <dbReference type="ARBA" id="ARBA00007527"/>
    </source>
</evidence>
<protein>
    <recommendedName>
        <fullName evidence="14">Deoxyribonuclease-2-alpha</fullName>
        <ecNumber evidence="4">3.1.22.1</ecNumber>
    </recommendedName>
    <alternativeName>
        <fullName evidence="15">Acid DNase</fullName>
    </alternativeName>
    <alternativeName>
        <fullName evidence="17">Deoxyribonuclease II alpha</fullName>
    </alternativeName>
    <alternativeName>
        <fullName evidence="16">Lysosomal DNase II</fullName>
    </alternativeName>
</protein>
<dbReference type="InterPro" id="IPR004947">
    <property type="entry name" value="DNase_II"/>
</dbReference>
<dbReference type="Pfam" id="PF03265">
    <property type="entry name" value="DNase_II"/>
    <property type="match status" value="1"/>
</dbReference>
<reference evidence="19" key="2">
    <citation type="submission" date="2025-09" db="UniProtKB">
        <authorList>
            <consortium name="Ensembl"/>
        </authorList>
    </citation>
    <scope>IDENTIFICATION</scope>
</reference>
<evidence type="ECO:0000256" key="8">
    <source>
        <dbReference type="ARBA" id="ARBA00022729"/>
    </source>
</evidence>
<evidence type="ECO:0000256" key="11">
    <source>
        <dbReference type="ARBA" id="ARBA00023157"/>
    </source>
</evidence>
<evidence type="ECO:0000256" key="1">
    <source>
        <dbReference type="ARBA" id="ARBA00000447"/>
    </source>
</evidence>
<evidence type="ECO:0000313" key="20">
    <source>
        <dbReference type="Proteomes" id="UP000261580"/>
    </source>
</evidence>
<dbReference type="PANTHER" id="PTHR10858">
    <property type="entry name" value="DEOXYRIBONUCLEASE II"/>
    <property type="match status" value="1"/>
</dbReference>
<organism evidence="19 20">
    <name type="scientific">Neolamprologus brichardi</name>
    <name type="common">Fairy cichlid</name>
    <name type="synonym">Lamprologus brichardi</name>
    <dbReference type="NCBI Taxonomy" id="32507"/>
    <lineage>
        <taxon>Eukaryota</taxon>
        <taxon>Metazoa</taxon>
        <taxon>Chordata</taxon>
        <taxon>Craniata</taxon>
        <taxon>Vertebrata</taxon>
        <taxon>Euteleostomi</taxon>
        <taxon>Actinopterygii</taxon>
        <taxon>Neopterygii</taxon>
        <taxon>Teleostei</taxon>
        <taxon>Neoteleostei</taxon>
        <taxon>Acanthomorphata</taxon>
        <taxon>Ovalentaria</taxon>
        <taxon>Cichlomorphae</taxon>
        <taxon>Cichliformes</taxon>
        <taxon>Cichlidae</taxon>
        <taxon>African cichlids</taxon>
        <taxon>Pseudocrenilabrinae</taxon>
        <taxon>Lamprologini</taxon>
        <taxon>Neolamprologus</taxon>
    </lineage>
</organism>
<evidence type="ECO:0000256" key="15">
    <source>
        <dbReference type="ARBA" id="ARBA00041393"/>
    </source>
</evidence>
<keyword evidence="6" id="KW-0053">Apoptosis</keyword>
<evidence type="ECO:0000256" key="5">
    <source>
        <dbReference type="ARBA" id="ARBA00022473"/>
    </source>
</evidence>
<evidence type="ECO:0000256" key="14">
    <source>
        <dbReference type="ARBA" id="ARBA00039868"/>
    </source>
</evidence>
<evidence type="ECO:0000256" key="2">
    <source>
        <dbReference type="ARBA" id="ARBA00004371"/>
    </source>
</evidence>
<dbReference type="GeneTree" id="ENSGT00390000002634"/>
<evidence type="ECO:0000256" key="9">
    <source>
        <dbReference type="ARBA" id="ARBA00022759"/>
    </source>
</evidence>
<dbReference type="Proteomes" id="UP000261580">
    <property type="component" value="Unassembled WGS sequence"/>
</dbReference>
<proteinExistence type="inferred from homology"/>
<evidence type="ECO:0000256" key="4">
    <source>
        <dbReference type="ARBA" id="ARBA00012036"/>
    </source>
</evidence>
<dbReference type="GO" id="GO:0005764">
    <property type="term" value="C:lysosome"/>
    <property type="evidence" value="ECO:0007669"/>
    <property type="project" value="UniProtKB-SubCell"/>
</dbReference>
<evidence type="ECO:0000313" key="19">
    <source>
        <dbReference type="Ensembl" id="ENSNBRP00000006876.1"/>
    </source>
</evidence>
<keyword evidence="5" id="KW-0217">Developmental protein</keyword>
<evidence type="ECO:0000256" key="7">
    <source>
        <dbReference type="ARBA" id="ARBA00022722"/>
    </source>
</evidence>
<keyword evidence="8" id="KW-0732">Signal</keyword>
<comment type="catalytic activity">
    <reaction evidence="1">
        <text>Endonucleolytic cleavage to nucleoside 3'-phosphates and 3'-phosphooligonucleotide end-products.</text>
        <dbReference type="EC" id="3.1.22.1"/>
    </reaction>
</comment>
<keyword evidence="20" id="KW-1185">Reference proteome</keyword>
<dbReference type="Ensembl" id="ENSNBRT00000007075.1">
    <property type="protein sequence ID" value="ENSNBRP00000006876.1"/>
    <property type="gene ID" value="ENSNBRG00000005356.1"/>
</dbReference>
<keyword evidence="12" id="KW-0325">Glycoprotein</keyword>
<comment type="function">
    <text evidence="18">Hydrolyzes DNA under acidic conditions with a preference for double-stranded DNA. Plays a major role in the clearance of nucleic acids generated through apoptosis, hence preventing autoinflammation. Necessary for proper fetal development and for definitive erythropoiesis in fetal liver and bone marrow, where it degrades nuclear DNA expelled from erythroid precursor cells.</text>
</comment>
<dbReference type="GO" id="GO:0004531">
    <property type="term" value="F:deoxyribonuclease II activity"/>
    <property type="evidence" value="ECO:0007669"/>
    <property type="project" value="UniProtKB-EC"/>
</dbReference>
<sequence>MSRFILYKAPGGKNQKIKYFYTDSKSTVSHMVPDTPGYKNLNHSEGILANTLRPIFEPVRGMVRIFGPLCKCSLSTGVIMVEKNNNGVWLLHSTPQFPFRRDQNKFWPDSGFKNAQTFICVTFPYTQFRNIGKHLQYTAAFPFEHDIPDDFHQELIDATKWVQAPPPSNYQMLTSREGQLFLSIAKQQLENQKGELSPCCCSFVLVKYDVHVQTWVDNRGREPSYCSDPLHKVYNINTIKRVLGDGSTWGPTRDHSKWCVTKSPNRPWTCIADVNRVETQYERRGGALTHSSPSLSKRLRCLFPVGEDGGSVCRAGMVALCRMTAVFPSDYSSPPTQPCGLSRAPML</sequence>
<evidence type="ECO:0000256" key="18">
    <source>
        <dbReference type="ARBA" id="ARBA00045381"/>
    </source>
</evidence>
<name>A0A3Q4GE27_NEOBR</name>
<evidence type="ECO:0000256" key="6">
    <source>
        <dbReference type="ARBA" id="ARBA00022703"/>
    </source>
</evidence>
<dbReference type="AlphaFoldDB" id="A0A3Q4GE27"/>
<dbReference type="Bgee" id="ENSNBRG00000005356">
    <property type="expression patterns" value="Expressed in liver and 1 other cell type or tissue"/>
</dbReference>
<evidence type="ECO:0000256" key="10">
    <source>
        <dbReference type="ARBA" id="ARBA00022801"/>
    </source>
</evidence>
<keyword evidence="10" id="KW-0378">Hydrolase</keyword>
<keyword evidence="7" id="KW-0540">Nuclease</keyword>
<comment type="similarity">
    <text evidence="3">Belongs to the DNase II family.</text>
</comment>
<keyword evidence="11" id="KW-1015">Disulfide bond</keyword>
<dbReference type="PANTHER" id="PTHR10858:SF9">
    <property type="entry name" value="DEOXYRIBONUCLEASE-2-ALPHA"/>
    <property type="match status" value="1"/>
</dbReference>
<evidence type="ECO:0000256" key="13">
    <source>
        <dbReference type="ARBA" id="ARBA00023228"/>
    </source>
</evidence>
<evidence type="ECO:0000256" key="12">
    <source>
        <dbReference type="ARBA" id="ARBA00023180"/>
    </source>
</evidence>
<comment type="subcellular location">
    <subcellularLocation>
        <location evidence="2">Lysosome</location>
    </subcellularLocation>
</comment>
<dbReference type="STRING" id="32507.ENSNBRP00000006876"/>
<accession>A0A3Q4GE27</accession>
<keyword evidence="9" id="KW-0255">Endonuclease</keyword>
<reference evidence="19" key="1">
    <citation type="submission" date="2025-08" db="UniProtKB">
        <authorList>
            <consortium name="Ensembl"/>
        </authorList>
    </citation>
    <scope>IDENTIFICATION</scope>
</reference>
<dbReference type="GO" id="GO:0006309">
    <property type="term" value="P:apoptotic DNA fragmentation"/>
    <property type="evidence" value="ECO:0007669"/>
    <property type="project" value="TreeGrafter"/>
</dbReference>
<dbReference type="EC" id="3.1.22.1" evidence="4"/>
<keyword evidence="13" id="KW-0458">Lysosome</keyword>
<evidence type="ECO:0000256" key="16">
    <source>
        <dbReference type="ARBA" id="ARBA00041918"/>
    </source>
</evidence>
<evidence type="ECO:0000256" key="17">
    <source>
        <dbReference type="ARBA" id="ARBA00043033"/>
    </source>
</evidence>